<dbReference type="InterPro" id="IPR036881">
    <property type="entry name" value="Glyco_hydro_3_C_sf"/>
</dbReference>
<accession>A0A0R1S395</accession>
<protein>
    <submittedName>
        <fullName evidence="6">Beta-glucosidase-related glycosidase</fullName>
    </submittedName>
</protein>
<feature type="transmembrane region" description="Helical" evidence="4">
    <location>
        <begin position="977"/>
        <end position="999"/>
    </location>
</feature>
<dbReference type="eggNOG" id="COG1472">
    <property type="taxonomic scope" value="Bacteria"/>
</dbReference>
<feature type="region of interest" description="Disordered" evidence="3">
    <location>
        <begin position="276"/>
        <end position="296"/>
    </location>
</feature>
<dbReference type="Proteomes" id="UP000051931">
    <property type="component" value="Unassembled WGS sequence"/>
</dbReference>
<dbReference type="PRINTS" id="PR00133">
    <property type="entry name" value="GLHYDRLASE3"/>
</dbReference>
<dbReference type="InterPro" id="IPR050288">
    <property type="entry name" value="Cellulose_deg_GH3"/>
</dbReference>
<dbReference type="GO" id="GO:0004553">
    <property type="term" value="F:hydrolase activity, hydrolyzing O-glycosyl compounds"/>
    <property type="evidence" value="ECO:0007669"/>
    <property type="project" value="InterPro"/>
</dbReference>
<proteinExistence type="inferred from homology"/>
<dbReference type="Gene3D" id="3.20.20.300">
    <property type="entry name" value="Glycoside hydrolase, family 3, N-terminal domain"/>
    <property type="match status" value="1"/>
</dbReference>
<feature type="domain" description="Fibronectin type III-like" evidence="5">
    <location>
        <begin position="483"/>
        <end position="557"/>
    </location>
</feature>
<evidence type="ECO:0000313" key="7">
    <source>
        <dbReference type="Proteomes" id="UP000051931"/>
    </source>
</evidence>
<keyword evidence="4" id="KW-0472">Membrane</keyword>
<evidence type="ECO:0000259" key="5">
    <source>
        <dbReference type="SMART" id="SM01217"/>
    </source>
</evidence>
<dbReference type="Gene3D" id="3.40.50.1700">
    <property type="entry name" value="Glycoside hydrolase family 3 C-terminal domain"/>
    <property type="match status" value="1"/>
</dbReference>
<evidence type="ECO:0000313" key="6">
    <source>
        <dbReference type="EMBL" id="KRL63113.1"/>
    </source>
</evidence>
<dbReference type="STRING" id="1122152.GCA_000425905_00802"/>
<keyword evidence="4" id="KW-0812">Transmembrane</keyword>
<dbReference type="Pfam" id="PF14310">
    <property type="entry name" value="Fn3-like"/>
    <property type="match status" value="1"/>
</dbReference>
<dbReference type="PANTHER" id="PTHR42715">
    <property type="entry name" value="BETA-GLUCOSIDASE"/>
    <property type="match status" value="1"/>
</dbReference>
<dbReference type="Pfam" id="PF00933">
    <property type="entry name" value="Glyco_hydro_3"/>
    <property type="match status" value="1"/>
</dbReference>
<dbReference type="Gene3D" id="2.60.40.10">
    <property type="entry name" value="Immunoglobulins"/>
    <property type="match status" value="1"/>
</dbReference>
<dbReference type="InterPro" id="IPR036962">
    <property type="entry name" value="Glyco_hydro_3_N_sf"/>
</dbReference>
<keyword evidence="6" id="KW-0326">Glycosidase</keyword>
<dbReference type="SMART" id="SM01217">
    <property type="entry name" value="Fn3_like"/>
    <property type="match status" value="1"/>
</dbReference>
<dbReference type="InterPro" id="IPR017853">
    <property type="entry name" value="GH"/>
</dbReference>
<reference evidence="6 7" key="1">
    <citation type="journal article" date="2015" name="Genome Announc.">
        <title>Expanding the biotechnology potential of lactobacilli through comparative genomics of 213 strains and associated genera.</title>
        <authorList>
            <person name="Sun Z."/>
            <person name="Harris H.M."/>
            <person name="McCann A."/>
            <person name="Guo C."/>
            <person name="Argimon S."/>
            <person name="Zhang W."/>
            <person name="Yang X."/>
            <person name="Jeffery I.B."/>
            <person name="Cooney J.C."/>
            <person name="Kagawa T.F."/>
            <person name="Liu W."/>
            <person name="Song Y."/>
            <person name="Salvetti E."/>
            <person name="Wrobel A."/>
            <person name="Rasinkangas P."/>
            <person name="Parkhill J."/>
            <person name="Rea M.C."/>
            <person name="O'Sullivan O."/>
            <person name="Ritari J."/>
            <person name="Douillard F.P."/>
            <person name="Paul Ross R."/>
            <person name="Yang R."/>
            <person name="Briner A.E."/>
            <person name="Felis G.E."/>
            <person name="de Vos W.M."/>
            <person name="Barrangou R."/>
            <person name="Klaenhammer T.R."/>
            <person name="Caufield P.W."/>
            <person name="Cui Y."/>
            <person name="Zhang H."/>
            <person name="O'Toole P.W."/>
        </authorList>
    </citation>
    <scope>NUCLEOTIDE SEQUENCE [LARGE SCALE GENOMIC DNA]</scope>
    <source>
        <strain evidence="6 7">DSM 15354</strain>
    </source>
</reference>
<dbReference type="InterPro" id="IPR002772">
    <property type="entry name" value="Glyco_hydro_3_C"/>
</dbReference>
<dbReference type="AlphaFoldDB" id="A0A0R1S395"/>
<evidence type="ECO:0000256" key="1">
    <source>
        <dbReference type="ARBA" id="ARBA00005336"/>
    </source>
</evidence>
<dbReference type="PATRIC" id="fig|1122152.4.peg.1082"/>
<dbReference type="SUPFAM" id="SSF51445">
    <property type="entry name" value="(Trans)glycosidases"/>
    <property type="match status" value="1"/>
</dbReference>
<dbReference type="GO" id="GO:0005975">
    <property type="term" value="P:carbohydrate metabolic process"/>
    <property type="evidence" value="ECO:0007669"/>
    <property type="project" value="InterPro"/>
</dbReference>
<keyword evidence="7" id="KW-1185">Reference proteome</keyword>
<comment type="similarity">
    <text evidence="1">Belongs to the glycosyl hydrolase 3 family.</text>
</comment>
<feature type="transmembrane region" description="Helical" evidence="4">
    <location>
        <begin position="27"/>
        <end position="49"/>
    </location>
</feature>
<comment type="caution">
    <text evidence="6">The sequence shown here is derived from an EMBL/GenBank/DDBJ whole genome shotgun (WGS) entry which is preliminary data.</text>
</comment>
<dbReference type="InterPro" id="IPR013783">
    <property type="entry name" value="Ig-like_fold"/>
</dbReference>
<sequence length="1006" mass="111391">MQGKIKLLRKSLGKEVMTMKNKKLRSMLISVGTIIALVLAVWGIGTVVINNLKAQGVVTDQDIQSTLQVGMGNILPIAIVLGLIIVLIIVFWNRSNKFNFWLKWESFIVFLITVVVSINTLLFGPLQGLMNANNSGMAIKQVKKSLVAKSDNLSKQIVNEGSVLLKNENDYLPIKAQKLNVFGWASISPIYGGTGSGQSNNQGAIDIYKSLNSAGFRTNNELKNFYTKYQKTRPVGGMNDTDWSLPEPKISSYSKTMMKKAEKYSDTALVVITRPGGEGTDLPTDPSHIKAPQKYNGHKDDWKGGKNYLELTTTERGMLDVVNKKFKNVVVLINSSNAMELGFLKEYSHIKAALWMAGTGTKGFSALGKILKGEVNPSGRTSDTYVYDLKKTPTYNNWGAFEYTDKSAAFNHYVENIYVGYKYWETKYTNDNSGYEKAVQFPFGYGLSYTKFEQKMSNLSKGKNGNFSFDVTVKNTGKRAGKDVVEAYFTAPYTNGGIEKSATNLLDFAKTKNLKPGQSQKLHFSFNQAQMASYDSSNGGAYVLDPGQYQIQIKKNAHDVIDSQNLSIGNKITYNANNKRPGDVVAASNHFQYAQDDGSHFTYLSRKDNFANYNEATKAPGKISLPASLQKSATITTSYKEPRATGKMPTQGQNTGLTLSDLRGKRYNDPKWEKLLNQMTIDDMNNLIAYGGYQTFPIKSIGKVGTLDFDGPAGFSSFFAKNLNTTGFPSATMIASTWNKDLAKKRGELVGKQGNQAGITGWYGPAMNIHRSAFGGRNFEYYSEDPTLAANMAANEIKGAQKYGVYAYMKHFAMNNAETNRNYMSMKTKSMSSDMEWNTEQAIREIYLRPFEAAVKTGGTRAVMSAFTMIGNRWSGANDALLNKTLRNEWGFKGFVETDYYVPGTMDATQSILNGGNLMLSTNGVGAKVKYTNNPTVVRAMRKASKGILYSVVNSNAYASANYKKGQSVMWPYQKQLVNITIGAAVVIAALQVLAIYLYRRKYMVK</sequence>
<feature type="transmembrane region" description="Helical" evidence="4">
    <location>
        <begin position="104"/>
        <end position="126"/>
    </location>
</feature>
<dbReference type="EMBL" id="AZFB01000005">
    <property type="protein sequence ID" value="KRL63113.1"/>
    <property type="molecule type" value="Genomic_DNA"/>
</dbReference>
<name>A0A0R1S395_9LACO</name>
<dbReference type="PANTHER" id="PTHR42715:SF10">
    <property type="entry name" value="BETA-GLUCOSIDASE"/>
    <property type="match status" value="1"/>
</dbReference>
<organism evidence="6 7">
    <name type="scientific">Lactobacillus psittaci DSM 15354</name>
    <dbReference type="NCBI Taxonomy" id="1122152"/>
    <lineage>
        <taxon>Bacteria</taxon>
        <taxon>Bacillati</taxon>
        <taxon>Bacillota</taxon>
        <taxon>Bacilli</taxon>
        <taxon>Lactobacillales</taxon>
        <taxon>Lactobacillaceae</taxon>
        <taxon>Lactobacillus</taxon>
    </lineage>
</organism>
<evidence type="ECO:0000256" key="3">
    <source>
        <dbReference type="SAM" id="MobiDB-lite"/>
    </source>
</evidence>
<evidence type="ECO:0000256" key="2">
    <source>
        <dbReference type="ARBA" id="ARBA00022801"/>
    </source>
</evidence>
<dbReference type="InterPro" id="IPR001764">
    <property type="entry name" value="Glyco_hydro_3_N"/>
</dbReference>
<keyword evidence="4" id="KW-1133">Transmembrane helix</keyword>
<evidence type="ECO:0000256" key="4">
    <source>
        <dbReference type="SAM" id="Phobius"/>
    </source>
</evidence>
<gene>
    <name evidence="6" type="ORF">FC23_GL001052</name>
</gene>
<dbReference type="SUPFAM" id="SSF52279">
    <property type="entry name" value="Beta-D-glucan exohydrolase, C-terminal domain"/>
    <property type="match status" value="1"/>
</dbReference>
<feature type="transmembrane region" description="Helical" evidence="4">
    <location>
        <begin position="69"/>
        <end position="92"/>
    </location>
</feature>
<dbReference type="InterPro" id="IPR026891">
    <property type="entry name" value="Fn3-like"/>
</dbReference>
<dbReference type="Pfam" id="PF01915">
    <property type="entry name" value="Glyco_hydro_3_C"/>
    <property type="match status" value="1"/>
</dbReference>
<keyword evidence="2" id="KW-0378">Hydrolase</keyword>